<dbReference type="InterPro" id="IPR003136">
    <property type="entry name" value="Cytidylate_kin"/>
</dbReference>
<dbReference type="PANTHER" id="PTHR21299:SF2">
    <property type="entry name" value="CYTIDYLATE KINASE"/>
    <property type="match status" value="1"/>
</dbReference>
<protein>
    <recommendedName>
        <fullName evidence="2">(d)CMP kinase</fullName>
        <ecNumber evidence="2">2.7.4.25</ecNumber>
    </recommendedName>
</protein>
<reference evidence="10" key="1">
    <citation type="submission" date="2018-05" db="EMBL/GenBank/DDBJ databases">
        <authorList>
            <person name="Lanie J.A."/>
            <person name="Ng W.-L."/>
            <person name="Kazmierczak K.M."/>
            <person name="Andrzejewski T.M."/>
            <person name="Davidsen T.M."/>
            <person name="Wayne K.J."/>
            <person name="Tettelin H."/>
            <person name="Glass J.I."/>
            <person name="Rusch D."/>
            <person name="Podicherti R."/>
            <person name="Tsui H.-C.T."/>
            <person name="Winkler M.E."/>
        </authorList>
    </citation>
    <scope>NUCLEOTIDE SEQUENCE</scope>
</reference>
<evidence type="ECO:0000256" key="8">
    <source>
        <dbReference type="ARBA" id="ARBA00048478"/>
    </source>
</evidence>
<evidence type="ECO:0000256" key="4">
    <source>
        <dbReference type="ARBA" id="ARBA00022741"/>
    </source>
</evidence>
<dbReference type="SUPFAM" id="SSF52540">
    <property type="entry name" value="P-loop containing nucleoside triphosphate hydrolases"/>
    <property type="match status" value="1"/>
</dbReference>
<dbReference type="Pfam" id="PF02224">
    <property type="entry name" value="Cytidylate_kin"/>
    <property type="match status" value="1"/>
</dbReference>
<comment type="catalytic activity">
    <reaction evidence="7">
        <text>dCMP + ATP = dCDP + ADP</text>
        <dbReference type="Rhea" id="RHEA:25094"/>
        <dbReference type="ChEBI" id="CHEBI:30616"/>
        <dbReference type="ChEBI" id="CHEBI:57566"/>
        <dbReference type="ChEBI" id="CHEBI:58593"/>
        <dbReference type="ChEBI" id="CHEBI:456216"/>
        <dbReference type="EC" id="2.7.4.25"/>
    </reaction>
</comment>
<evidence type="ECO:0000313" key="10">
    <source>
        <dbReference type="EMBL" id="SVB44388.1"/>
    </source>
</evidence>
<dbReference type="EC" id="2.7.4.25" evidence="2"/>
<dbReference type="GO" id="GO:0005829">
    <property type="term" value="C:cytosol"/>
    <property type="evidence" value="ECO:0007669"/>
    <property type="project" value="TreeGrafter"/>
</dbReference>
<keyword evidence="3" id="KW-0808">Transferase</keyword>
<accession>A0A382E167</accession>
<evidence type="ECO:0000256" key="5">
    <source>
        <dbReference type="ARBA" id="ARBA00022777"/>
    </source>
</evidence>
<dbReference type="PANTHER" id="PTHR21299">
    <property type="entry name" value="CYTIDYLATE KINASE/PANTOATE-BETA-ALANINE LIGASE"/>
    <property type="match status" value="1"/>
</dbReference>
<comment type="similarity">
    <text evidence="1">Belongs to the cytidylate kinase family. Type 1 subfamily.</text>
</comment>
<evidence type="ECO:0000256" key="3">
    <source>
        <dbReference type="ARBA" id="ARBA00022679"/>
    </source>
</evidence>
<dbReference type="HAMAP" id="MF_00238">
    <property type="entry name" value="Cytidyl_kinase_type1"/>
    <property type="match status" value="1"/>
</dbReference>
<name>A0A382E167_9ZZZZ</name>
<evidence type="ECO:0000256" key="2">
    <source>
        <dbReference type="ARBA" id="ARBA00012906"/>
    </source>
</evidence>
<dbReference type="GO" id="GO:0005524">
    <property type="term" value="F:ATP binding"/>
    <property type="evidence" value="ECO:0007669"/>
    <property type="project" value="UniProtKB-KW"/>
</dbReference>
<dbReference type="GO" id="GO:0036431">
    <property type="term" value="F:dCMP kinase activity"/>
    <property type="evidence" value="ECO:0007669"/>
    <property type="project" value="InterPro"/>
</dbReference>
<keyword evidence="5" id="KW-0418">Kinase</keyword>
<keyword evidence="6" id="KW-0067">ATP-binding</keyword>
<evidence type="ECO:0000256" key="7">
    <source>
        <dbReference type="ARBA" id="ARBA00047615"/>
    </source>
</evidence>
<evidence type="ECO:0000256" key="6">
    <source>
        <dbReference type="ARBA" id="ARBA00022840"/>
    </source>
</evidence>
<dbReference type="GO" id="GO:0015949">
    <property type="term" value="P:nucleobase-containing small molecule interconversion"/>
    <property type="evidence" value="ECO:0007669"/>
    <property type="project" value="TreeGrafter"/>
</dbReference>
<dbReference type="NCBIfam" id="TIGR00017">
    <property type="entry name" value="cmk"/>
    <property type="match status" value="1"/>
</dbReference>
<dbReference type="Gene3D" id="3.40.50.300">
    <property type="entry name" value="P-loop containing nucleotide triphosphate hydrolases"/>
    <property type="match status" value="1"/>
</dbReference>
<dbReference type="InterPro" id="IPR011994">
    <property type="entry name" value="Cytidylate_kinase_dom"/>
</dbReference>
<dbReference type="CDD" id="cd02020">
    <property type="entry name" value="CMPK"/>
    <property type="match status" value="1"/>
</dbReference>
<proteinExistence type="inferred from homology"/>
<evidence type="ECO:0000256" key="1">
    <source>
        <dbReference type="ARBA" id="ARBA00009427"/>
    </source>
</evidence>
<feature type="non-terminal residue" evidence="10">
    <location>
        <position position="1"/>
    </location>
</feature>
<comment type="catalytic activity">
    <reaction evidence="8">
        <text>CMP + ATP = CDP + ADP</text>
        <dbReference type="Rhea" id="RHEA:11600"/>
        <dbReference type="ChEBI" id="CHEBI:30616"/>
        <dbReference type="ChEBI" id="CHEBI:58069"/>
        <dbReference type="ChEBI" id="CHEBI:60377"/>
        <dbReference type="ChEBI" id="CHEBI:456216"/>
        <dbReference type="EC" id="2.7.4.25"/>
    </reaction>
</comment>
<evidence type="ECO:0000259" key="9">
    <source>
        <dbReference type="Pfam" id="PF02224"/>
    </source>
</evidence>
<organism evidence="10">
    <name type="scientific">marine metagenome</name>
    <dbReference type="NCBI Taxonomy" id="408172"/>
    <lineage>
        <taxon>unclassified sequences</taxon>
        <taxon>metagenomes</taxon>
        <taxon>ecological metagenomes</taxon>
    </lineage>
</organism>
<feature type="domain" description="Cytidylate kinase" evidence="9">
    <location>
        <begin position="3"/>
        <end position="212"/>
    </location>
</feature>
<sequence length="218" mass="23575">VVIAIDGPSGVGKGTVARQLASVFNCQHIDTGAMYRAVAWRAIQDGCSFDDEVALANIAENAYFDFNGAKVAMDGHDVTDLIRTPEMDDAAAKVARLSKVRAALVKRQRALADGGRVVMEGRDIGTFVFPDAEVKIYLDASPEERAARRAHDPAHQLPSNMRVEEVADALKARDHLDRTRAASPLQQAPDAVLVETTGTSVDEVIEQVVLIVSRKLDL</sequence>
<dbReference type="AlphaFoldDB" id="A0A382E167"/>
<keyword evidence="4" id="KW-0547">Nucleotide-binding</keyword>
<gene>
    <name evidence="10" type="ORF">METZ01_LOCUS197242</name>
</gene>
<dbReference type="InterPro" id="IPR027417">
    <property type="entry name" value="P-loop_NTPase"/>
</dbReference>
<dbReference type="EMBL" id="UINC01042149">
    <property type="protein sequence ID" value="SVB44388.1"/>
    <property type="molecule type" value="Genomic_DNA"/>
</dbReference>